<name>A0A2P2N6E2_RHIMU</name>
<dbReference type="AlphaFoldDB" id="A0A2P2N6E2"/>
<reference evidence="1" key="1">
    <citation type="submission" date="2018-02" db="EMBL/GenBank/DDBJ databases">
        <title>Rhizophora mucronata_Transcriptome.</title>
        <authorList>
            <person name="Meera S.P."/>
            <person name="Sreeshan A."/>
            <person name="Augustine A."/>
        </authorList>
    </citation>
    <scope>NUCLEOTIDE SEQUENCE</scope>
    <source>
        <tissue evidence="1">Leaf</tissue>
    </source>
</reference>
<dbReference type="EMBL" id="GGEC01057585">
    <property type="protein sequence ID" value="MBX38069.1"/>
    <property type="molecule type" value="Transcribed_RNA"/>
</dbReference>
<accession>A0A2P2N6E2</accession>
<protein>
    <submittedName>
        <fullName evidence="1">Uncharacterized protein</fullName>
    </submittedName>
</protein>
<organism evidence="1">
    <name type="scientific">Rhizophora mucronata</name>
    <name type="common">Asiatic mangrove</name>
    <dbReference type="NCBI Taxonomy" id="61149"/>
    <lineage>
        <taxon>Eukaryota</taxon>
        <taxon>Viridiplantae</taxon>
        <taxon>Streptophyta</taxon>
        <taxon>Embryophyta</taxon>
        <taxon>Tracheophyta</taxon>
        <taxon>Spermatophyta</taxon>
        <taxon>Magnoliopsida</taxon>
        <taxon>eudicotyledons</taxon>
        <taxon>Gunneridae</taxon>
        <taxon>Pentapetalae</taxon>
        <taxon>rosids</taxon>
        <taxon>fabids</taxon>
        <taxon>Malpighiales</taxon>
        <taxon>Rhizophoraceae</taxon>
        <taxon>Rhizophora</taxon>
    </lineage>
</organism>
<evidence type="ECO:0000313" key="1">
    <source>
        <dbReference type="EMBL" id="MBX38069.1"/>
    </source>
</evidence>
<sequence>MDLVRKRTSPNGIHMNTTKVARGVGLKASLPSWKINGFGYFSLARICQVLFSASLTKKTA</sequence>
<proteinExistence type="predicted"/>